<feature type="transmembrane region" description="Helical" evidence="1">
    <location>
        <begin position="7"/>
        <end position="31"/>
    </location>
</feature>
<organism evidence="2 3">
    <name type="scientific">Thalassobacillus hwangdonensis</name>
    <dbReference type="NCBI Taxonomy" id="546108"/>
    <lineage>
        <taxon>Bacteria</taxon>
        <taxon>Bacillati</taxon>
        <taxon>Bacillota</taxon>
        <taxon>Bacilli</taxon>
        <taxon>Bacillales</taxon>
        <taxon>Bacillaceae</taxon>
        <taxon>Thalassobacillus</taxon>
    </lineage>
</organism>
<evidence type="ECO:0000313" key="2">
    <source>
        <dbReference type="EMBL" id="MFD1020689.1"/>
    </source>
</evidence>
<keyword evidence="1" id="KW-0812">Transmembrane</keyword>
<feature type="transmembrane region" description="Helical" evidence="1">
    <location>
        <begin position="83"/>
        <end position="105"/>
    </location>
</feature>
<dbReference type="EMBL" id="JBHTKL010000006">
    <property type="protein sequence ID" value="MFD1020689.1"/>
    <property type="molecule type" value="Genomic_DNA"/>
</dbReference>
<evidence type="ECO:0008006" key="4">
    <source>
        <dbReference type="Google" id="ProtNLM"/>
    </source>
</evidence>
<evidence type="ECO:0000256" key="1">
    <source>
        <dbReference type="SAM" id="Phobius"/>
    </source>
</evidence>
<feature type="transmembrane region" description="Helical" evidence="1">
    <location>
        <begin position="51"/>
        <end position="71"/>
    </location>
</feature>
<reference evidence="3" key="1">
    <citation type="journal article" date="2019" name="Int. J. Syst. Evol. Microbiol.">
        <title>The Global Catalogue of Microorganisms (GCM) 10K type strain sequencing project: providing services to taxonomists for standard genome sequencing and annotation.</title>
        <authorList>
            <consortium name="The Broad Institute Genomics Platform"/>
            <consortium name="The Broad Institute Genome Sequencing Center for Infectious Disease"/>
            <person name="Wu L."/>
            <person name="Ma J."/>
        </authorList>
    </citation>
    <scope>NUCLEOTIDE SEQUENCE [LARGE SCALE GENOMIC DNA]</scope>
    <source>
        <strain evidence="3">CCUG 56607</strain>
    </source>
</reference>
<comment type="caution">
    <text evidence="2">The sequence shown here is derived from an EMBL/GenBank/DDBJ whole genome shotgun (WGS) entry which is preliminary data.</text>
</comment>
<keyword evidence="1" id="KW-0472">Membrane</keyword>
<keyword evidence="1" id="KW-1133">Transmembrane helix</keyword>
<accession>A0ABW3L5C0</accession>
<protein>
    <recommendedName>
        <fullName evidence="4">DUF5673 domain-containing protein</fullName>
    </recommendedName>
</protein>
<name>A0ABW3L5C0_9BACI</name>
<keyword evidence="3" id="KW-1185">Reference proteome</keyword>
<evidence type="ECO:0000313" key="3">
    <source>
        <dbReference type="Proteomes" id="UP001596990"/>
    </source>
</evidence>
<sequence>MDERRRQILLTIAIILFISSLLIPFVVVFLLQDLFFTDRSQWFFITPTTAYITFMAGMMWPAIVIFIHLLIQTKYNFKSYKWVSIALIPLSIPVLLFGLTNYYYFDDQGINYNHLTTTNQMTYEWDGFKEVEKIYSKEDGTTTLVEYRFLTKKDEEIFVPVNMDFRNYQSRILKYLEENKVKVIDSI</sequence>
<dbReference type="RefSeq" id="WP_386062825.1">
    <property type="nucleotide sequence ID" value="NZ_JBHTKL010000006.1"/>
</dbReference>
<dbReference type="Proteomes" id="UP001596990">
    <property type="component" value="Unassembled WGS sequence"/>
</dbReference>
<gene>
    <name evidence="2" type="ORF">ACFQ2J_15990</name>
</gene>
<proteinExistence type="predicted"/>